<dbReference type="Gene3D" id="4.10.400.10">
    <property type="entry name" value="Low-density Lipoprotein Receptor"/>
    <property type="match status" value="4"/>
</dbReference>
<feature type="domain" description="VWFD" evidence="8">
    <location>
        <begin position="591"/>
        <end position="759"/>
    </location>
</feature>
<dbReference type="SMART" id="SM00832">
    <property type="entry name" value="C8"/>
    <property type="match status" value="2"/>
</dbReference>
<evidence type="ECO:0000259" key="8">
    <source>
        <dbReference type="PROSITE" id="PS51233"/>
    </source>
</evidence>
<gene>
    <name evidence="9" type="primary">106059342</name>
</gene>
<dbReference type="PROSITE" id="PS50026">
    <property type="entry name" value="EGF_3"/>
    <property type="match status" value="1"/>
</dbReference>
<dbReference type="SUPFAM" id="SSF57424">
    <property type="entry name" value="LDL receptor-like module"/>
    <property type="match status" value="4"/>
</dbReference>
<dbReference type="PROSITE" id="PS51233">
    <property type="entry name" value="VWFD"/>
    <property type="match status" value="3"/>
</dbReference>
<dbReference type="SMART" id="SM00216">
    <property type="entry name" value="VWD"/>
    <property type="match status" value="3"/>
</dbReference>
<keyword evidence="3" id="KW-0245">EGF-like domain</keyword>
<dbReference type="CDD" id="cd00054">
    <property type="entry name" value="EGF_CA"/>
    <property type="match status" value="1"/>
</dbReference>
<proteinExistence type="predicted"/>
<dbReference type="InterPro" id="IPR014853">
    <property type="entry name" value="VWF/SSPO/ZAN-like_Cys-rich_dom"/>
</dbReference>
<feature type="disulfide bond" evidence="4">
    <location>
        <begin position="1533"/>
        <end position="1548"/>
    </location>
</feature>
<dbReference type="InterPro" id="IPR023415">
    <property type="entry name" value="LDLR_class-A_CS"/>
</dbReference>
<feature type="signal peptide" evidence="6">
    <location>
        <begin position="1"/>
        <end position="25"/>
    </location>
</feature>
<dbReference type="Pfam" id="PF01826">
    <property type="entry name" value="TIL"/>
    <property type="match status" value="1"/>
</dbReference>
<dbReference type="InterPro" id="IPR036055">
    <property type="entry name" value="LDL_receptor-like_sf"/>
</dbReference>
<protein>
    <recommendedName>
        <fullName evidence="11">VWFD domain-containing protein</fullName>
    </recommendedName>
</protein>
<dbReference type="PANTHER" id="PTHR11339">
    <property type="entry name" value="EXTRACELLULAR MATRIX GLYCOPROTEIN RELATED"/>
    <property type="match status" value="1"/>
</dbReference>
<dbReference type="OrthoDB" id="6287323at2759"/>
<comment type="caution">
    <text evidence="3">Lacks conserved residue(s) required for the propagation of feature annotation.</text>
</comment>
<keyword evidence="1 3" id="KW-1015">Disulfide bond</keyword>
<evidence type="ECO:0000256" key="6">
    <source>
        <dbReference type="SAM" id="SignalP"/>
    </source>
</evidence>
<dbReference type="VEuPathDB" id="VectorBase:BGLB004509"/>
<dbReference type="Pfam" id="PF08742">
    <property type="entry name" value="C8"/>
    <property type="match status" value="2"/>
</dbReference>
<feature type="disulfide bond" evidence="4">
    <location>
        <begin position="1421"/>
        <end position="1436"/>
    </location>
</feature>
<dbReference type="Pfam" id="PF00094">
    <property type="entry name" value="VWD"/>
    <property type="match status" value="3"/>
</dbReference>
<feature type="chain" id="PRO_5012090096" description="VWFD domain-containing protein" evidence="6">
    <location>
        <begin position="26"/>
        <end position="3104"/>
    </location>
</feature>
<dbReference type="STRING" id="6526.A0A2C9JLT8"/>
<dbReference type="InterPro" id="IPR002919">
    <property type="entry name" value="TIL_dom"/>
</dbReference>
<evidence type="ECO:0000256" key="3">
    <source>
        <dbReference type="PROSITE-ProRule" id="PRU00076"/>
    </source>
</evidence>
<feature type="region of interest" description="Disordered" evidence="5">
    <location>
        <begin position="2074"/>
        <end position="2810"/>
    </location>
</feature>
<feature type="disulfide bond" evidence="3">
    <location>
        <begin position="132"/>
        <end position="141"/>
    </location>
</feature>
<organism evidence="9 10">
    <name type="scientific">Biomphalaria glabrata</name>
    <name type="common">Bloodfluke planorb</name>
    <name type="synonym">Freshwater snail</name>
    <dbReference type="NCBI Taxonomy" id="6526"/>
    <lineage>
        <taxon>Eukaryota</taxon>
        <taxon>Metazoa</taxon>
        <taxon>Spiralia</taxon>
        <taxon>Lophotrochozoa</taxon>
        <taxon>Mollusca</taxon>
        <taxon>Gastropoda</taxon>
        <taxon>Heterobranchia</taxon>
        <taxon>Euthyneura</taxon>
        <taxon>Panpulmonata</taxon>
        <taxon>Hygrophila</taxon>
        <taxon>Lymnaeoidea</taxon>
        <taxon>Planorbidae</taxon>
        <taxon>Biomphalaria</taxon>
    </lineage>
</organism>
<feature type="disulfide bond" evidence="4">
    <location>
        <begin position="1409"/>
        <end position="1427"/>
    </location>
</feature>
<dbReference type="SUPFAM" id="SSF57567">
    <property type="entry name" value="Serine protease inhibitors"/>
    <property type="match status" value="1"/>
</dbReference>
<dbReference type="PROSITE" id="PS00022">
    <property type="entry name" value="EGF_1"/>
    <property type="match status" value="1"/>
</dbReference>
<feature type="disulfide bond" evidence="4">
    <location>
        <begin position="1402"/>
        <end position="1414"/>
    </location>
</feature>
<feature type="compositionally biased region" description="Low complexity" evidence="5">
    <location>
        <begin position="2654"/>
        <end position="2674"/>
    </location>
</feature>
<dbReference type="PROSITE" id="PS01209">
    <property type="entry name" value="LDLRA_1"/>
    <property type="match status" value="2"/>
</dbReference>
<feature type="region of interest" description="Disordered" evidence="5">
    <location>
        <begin position="3037"/>
        <end position="3104"/>
    </location>
</feature>
<feature type="disulfide bond" evidence="4">
    <location>
        <begin position="1514"/>
        <end position="1526"/>
    </location>
</feature>
<evidence type="ECO:0000256" key="2">
    <source>
        <dbReference type="ARBA" id="ARBA00023180"/>
    </source>
</evidence>
<evidence type="ECO:0000259" key="7">
    <source>
        <dbReference type="PROSITE" id="PS50026"/>
    </source>
</evidence>
<evidence type="ECO:0000313" key="10">
    <source>
        <dbReference type="Proteomes" id="UP000076420"/>
    </source>
</evidence>
<feature type="compositionally biased region" description="Low complexity" evidence="5">
    <location>
        <begin position="2346"/>
        <end position="2394"/>
    </location>
</feature>
<dbReference type="CDD" id="cd00112">
    <property type="entry name" value="LDLa"/>
    <property type="match status" value="4"/>
</dbReference>
<dbReference type="KEGG" id="bgt:106059342"/>
<keyword evidence="6" id="KW-0732">Signal</keyword>
<dbReference type="SUPFAM" id="SSF57196">
    <property type="entry name" value="EGF/Laminin"/>
    <property type="match status" value="1"/>
</dbReference>
<dbReference type="Proteomes" id="UP000076420">
    <property type="component" value="Unassembled WGS sequence"/>
</dbReference>
<feature type="disulfide bond" evidence="4">
    <location>
        <begin position="1496"/>
        <end position="1511"/>
    </location>
</feature>
<feature type="compositionally biased region" description="Low complexity" evidence="5">
    <location>
        <begin position="2458"/>
        <end position="2478"/>
    </location>
</feature>
<feature type="compositionally biased region" description="Low complexity" evidence="5">
    <location>
        <begin position="2290"/>
        <end position="2338"/>
    </location>
</feature>
<feature type="disulfide bond" evidence="4">
    <location>
        <begin position="1457"/>
        <end position="1472"/>
    </location>
</feature>
<evidence type="ECO:0000256" key="1">
    <source>
        <dbReference type="ARBA" id="ARBA00023157"/>
    </source>
</evidence>
<feature type="domain" description="VWFD" evidence="8">
    <location>
        <begin position="1028"/>
        <end position="1203"/>
    </location>
</feature>
<feature type="compositionally biased region" description="Low complexity" evidence="5">
    <location>
        <begin position="2402"/>
        <end position="2450"/>
    </location>
</feature>
<feature type="compositionally biased region" description="Low complexity" evidence="5">
    <location>
        <begin position="2486"/>
        <end position="2557"/>
    </location>
</feature>
<feature type="domain" description="EGF-like" evidence="7">
    <location>
        <begin position="103"/>
        <end position="142"/>
    </location>
</feature>
<dbReference type="PROSITE" id="PS50068">
    <property type="entry name" value="LDLRA_2"/>
    <property type="match status" value="4"/>
</dbReference>
<evidence type="ECO:0008006" key="11">
    <source>
        <dbReference type="Google" id="ProtNLM"/>
    </source>
</evidence>
<dbReference type="InterPro" id="IPR050780">
    <property type="entry name" value="Mucin_vWF_Thrombospondin_sf"/>
</dbReference>
<keyword evidence="2" id="KW-0325">Glycoprotein</keyword>
<dbReference type="InterPro" id="IPR001846">
    <property type="entry name" value="VWF_type-D"/>
</dbReference>
<dbReference type="PROSITE" id="PS01186">
    <property type="entry name" value="EGF_2"/>
    <property type="match status" value="1"/>
</dbReference>
<dbReference type="InterPro" id="IPR036084">
    <property type="entry name" value="Ser_inhib-like_sf"/>
</dbReference>
<dbReference type="InterPro" id="IPR000742">
    <property type="entry name" value="EGF"/>
</dbReference>
<dbReference type="CDD" id="cd19941">
    <property type="entry name" value="TIL"/>
    <property type="match status" value="1"/>
</dbReference>
<feature type="domain" description="VWFD" evidence="8">
    <location>
        <begin position="212"/>
        <end position="397"/>
    </location>
</feature>
<feature type="disulfide bond" evidence="4">
    <location>
        <begin position="1445"/>
        <end position="1463"/>
    </location>
</feature>
<feature type="compositionally biased region" description="Low complexity" evidence="5">
    <location>
        <begin position="2074"/>
        <end position="2282"/>
    </location>
</feature>
<feature type="compositionally biased region" description="Low complexity" evidence="5">
    <location>
        <begin position="2565"/>
        <end position="2646"/>
    </location>
</feature>
<dbReference type="Gene3D" id="2.10.25.10">
    <property type="entry name" value="Laminin"/>
    <property type="match status" value="2"/>
</dbReference>
<evidence type="ECO:0000256" key="5">
    <source>
        <dbReference type="SAM" id="MobiDB-lite"/>
    </source>
</evidence>
<feature type="compositionally biased region" description="Low complexity" evidence="5">
    <location>
        <begin position="3052"/>
        <end position="3075"/>
    </location>
</feature>
<dbReference type="SMART" id="SM00192">
    <property type="entry name" value="LDLa"/>
    <property type="match status" value="4"/>
</dbReference>
<dbReference type="Pfam" id="PF00057">
    <property type="entry name" value="Ldl_recept_a"/>
    <property type="match status" value="4"/>
</dbReference>
<evidence type="ECO:0000256" key="4">
    <source>
        <dbReference type="PROSITE-ProRule" id="PRU00124"/>
    </source>
</evidence>
<dbReference type="Pfam" id="PF00008">
    <property type="entry name" value="EGF"/>
    <property type="match status" value="1"/>
</dbReference>
<dbReference type="InterPro" id="IPR002172">
    <property type="entry name" value="LDrepeatLR_classA_rpt"/>
</dbReference>
<dbReference type="SMART" id="SM00181">
    <property type="entry name" value="EGF"/>
    <property type="match status" value="3"/>
</dbReference>
<evidence type="ECO:0000313" key="9">
    <source>
        <dbReference type="EnsemblMetazoa" id="BGLB004509-PB"/>
    </source>
</evidence>
<feature type="disulfide bond" evidence="3">
    <location>
        <begin position="107"/>
        <end position="117"/>
    </location>
</feature>
<feature type="disulfide bond" evidence="4">
    <location>
        <begin position="1521"/>
        <end position="1539"/>
    </location>
</feature>
<accession>A0A2C9JLT8</accession>
<sequence>MALFRRSTLVLLGLTLWLRIWSTSATSHFCERQWEKTVVEQHPCCEFFGWITGMNGYQLTLVWPKTGEKTIDPNDCVPMCNYTRVEHVTNTSCCNGWAGNDCDVPVCDPPCSNGGQCVETETWAAALPKCSCPDPYTGRACEENINSLKSNLKYCYVNSNCQGKLVRAEAMEISNCCTEGFTGSWGSQLANYGCASCNPTASVKVNNTLDVATCMTSGDDVYRTFDGVLFNYLTLCAVGLVVTPQLEIYTVTECDPLDKCTCSKVVTIIVRGDPTITYTLEGVFLTKSNGTSHETFDASKLTDNVPSAVDKLGSVIWRYHVDQKTVYITLPAFSLETRLEVDGTFMITIKKNSVLRNSLAGVCGDMDGYTDDEIGLQTQVGAERVFEKYKNTNLPCGKGVSKCSTSEDITKATEACQAINTVFYRCHNEVDPDDYIDRCRAYFCTSLSAGGLEAAKKAACNVMSTYQKVCTLVTGEAITWRSRTLCPKTCHQPFQFNGLITNKCPLTCGAPLYSYTRSSCLTQPYGGCECPTGLARINNTCVAPEACQCQGEDGHFYNNGDQIISGDYCLECTCGKFGLWECNESPERCSATCSILGGSYISTFDGRMFGIDNICPELTLVQAANVTIKLESSTSYLDENGDTISPSTITIDYQGVTSSIKVQKTGATIENGFSPLIYIRQVGRDFYVVDIKGGQIRLEIFKDGTILLKMKTTIYKGKVLGICGNMDRNKDNDFLSPSNSLMDSAQFLGFYSKCSSDTKFKELTQSVMNPVCGKINTAPLPPNSRVDIDSFVKLCNNVPTEALRCNVLKSFSLTANVDFVAIFNDISACSGSTCLRKQINICDAHCKDHLFTNCEKEFVYSCGCAEGEYFKDDGTCVSKNQCGCFDFTRPNEVIGPHAEFMHGCRECVCKGYELQCSNSCEEVICANSQVSRNALLSKSTNSTCLRKMCPKPFYATEECINVEASSQLCFCADGLKQTQSGSCVPKCPCYEGGKWYNDGERYEQNCQTKVCRDGVFEFDSEHTNDCTGICVLTGSSMKLKPFDTTTLTDYSITGMCEYYVMKIGSDHAVKIKPVLCGSKKTACMNMITIETSYLKSPIILKSVNPGVVLVGNREYSNNVGPNIKVINTNYYLAVIFGDLFTIFWNEGLTLRIEISSKLLNQTSGLCGNFNLDASDDRKGSDNLQKETLSKLAKSWIVNQDECTSTEEQTVGASCEGSNRETWAETTCKIILEGDAFSDCRKLNADVRSFYDNCVVQACNCDTGGDCECLCDAIAAFAAHCNELGAPGRWRHQRLCPMQCDYGSVYDPCGDACPETCGKPLNTSSSICSSLTCVEGCFCPPGYVRKDLDSLKETICIPKPECPCVDENGREIFQGQTVTIDCQECECKDGELKCTGQVCNVTCKEDEYKCGDGHCISNSFKCNGVPECIDGSDEFECIDVCEGYLCKNGQCISNTSVCDNKIDCLDNSDEALCDQKCDENEYKCPESQFCINQDYLCDGEKDCWYGEDEDNCTVCPHNETHCNQTYCIPKDYHCDGHDDCGDGTDEIGCTYPTTTKIPGCPYNTVTFDSPGVDFSVQSSNGIGNSAFTTHGWSPEVGKLGYFTITIHSSTPATLMEIAFNLYNGQGTALKIEIETEQGTKILEMTQITKDKVTFDKVYNIEFLAITIVTFGTISDLLFEVCYTPVTTENTSPETTPEFTTLTTIAECQESLVSLTPQYFGPTSSNVFRPTQGETHIVITLKPQNMVEVLDLISVSLQLIDIEQIQIIVYKSDGSKYNDQVYAKDSDKLTYFIKDGKDVQYVEMYLEFNEYKFNTAQAVYIGAEGCIKVKNCSLGYCNSQCLDEFDNICTSDCPPSNCFTTPSTTTVTIITPTPSTPCPFDMVPVPVLNKEPPFSTNSAYNGNPQVLVVIDNSDYTLQSIDAGPDGKVLELLMTNGIQGVSGTQFAFIFTNSPIPEGNYYWKEQATVYQTMQHGNTIIIFVFTIPTGIHLSVPNGAQAFIVKDAHTVSITLTSDIVFVLTKPDYQVYISICKVHDTTTSLPETPSSAEFPSIPETGITNIESASVSQSVGSSVPSFSSVSPFSESASTSTPISGPSITGSESESSITPVSVSGSSGSTPSVSPQSESQSSTTPMSGPSISGSSGSPPSESESSTTPISGPSISGSSGSPPSESESSTTPISGPSISGSSGSPPSESESSTTPISGPSISGSSGSPPSESQSSTTPISGPSISGSSGSPPSESESSTTPISGPSMTETYGSPPSESESSTTPISGPSISGSSGSPPSVPPTSKPESSTTPVSSPSITGSSGSSSTVPPTSKPESSTTPVSGPSISESSSSPPSVPPTSKPESSTTPVSGPSISGSSGSPPSVPSQSESQSSTTPISGPSVSGSSSSPPSVPPTSKPESSTTPVSGPSISESSGSPPSVPSQSESESSTTPISGPSVSESSGSPPSVPPTSKPESSTTPVSGPSISESSGSPPSVPPTSKPESSTTPVSGPSISESSGSPQSVSESSTTPVSGPSISESSGSPPSVPSQSESESSTSPVSSPSITGSSGSPPSVPPTSVPSQSESESSTTPVSGPSISESSGSPPSVPSQSESESSTTPISGPSVSESSGSPPSVPSQSESQSSTTPISGPSVSGSSSSPPSVPPTSKPESSTTPVSGPSITGSSGSPPSVPPTSKPESSTTPISSPSITGSSGSPPSVPPQSVSESSTTPISGPSITGSSSSPPSVSPQSESQSSTTPISGPIVSGSSGSSPSEPETSTTPISVPSISGSSGSPPSVPPSSETESSATPLSTTPGPLVSVPTGSITTSKPCPLHLNSVSPENIFSPISLNGSTSLDNYLYSITSSKEYIGNISITPGKGYLLVPIAFYSVNFIGDDSFKAVYFTSSITENFETEVQNFAEKLKAEVFYLIAPNTAIILFWAVSGTYYPELSTSSRPSILELMDITEDKLYREYVSPVYVWAPPGSIVNIEKCEEYTTSKATTIPVSTESISSSLVQSYSTVQSTTQFTTITTPLTSSTITESLSASLSTTESSITGSTPPVSSFTTVPSITESTATTTTPESVTTPSTTGGGDRDGGCGEDAETGAEEPKDSGICNR</sequence>
<feature type="compositionally biased region" description="Low complexity" evidence="5">
    <location>
        <begin position="2682"/>
        <end position="2801"/>
    </location>
</feature>
<dbReference type="PRINTS" id="PR00261">
    <property type="entry name" value="LDLRECEPTOR"/>
</dbReference>
<reference evidence="9" key="1">
    <citation type="submission" date="2020-05" db="UniProtKB">
        <authorList>
            <consortium name="EnsemblMetazoa"/>
        </authorList>
    </citation>
    <scope>IDENTIFICATION</scope>
    <source>
        <strain evidence="9">BB02</strain>
    </source>
</reference>
<dbReference type="EnsemblMetazoa" id="BGLB004509-RB">
    <property type="protein sequence ID" value="BGLB004509-PB"/>
    <property type="gene ID" value="BGLB004509"/>
</dbReference>
<name>A0A2C9JLT8_BIOGL</name>
<dbReference type="VEuPathDB" id="VectorBase:BGLAX_032114"/>